<evidence type="ECO:0000313" key="3">
    <source>
        <dbReference type="Proteomes" id="UP000053105"/>
    </source>
</evidence>
<keyword evidence="3" id="KW-1185">Reference proteome</keyword>
<gene>
    <name evidence="2" type="ORF">WN51_10139</name>
</gene>
<reference evidence="2 3" key="1">
    <citation type="submission" date="2015-07" db="EMBL/GenBank/DDBJ databases">
        <title>The genome of Melipona quadrifasciata.</title>
        <authorList>
            <person name="Pan H."/>
            <person name="Kapheim K."/>
        </authorList>
    </citation>
    <scope>NUCLEOTIDE SEQUENCE [LARGE SCALE GENOMIC DNA]</scope>
    <source>
        <strain evidence="2">0111107301</strain>
        <tissue evidence="2">Whole body</tissue>
    </source>
</reference>
<dbReference type="Proteomes" id="UP000053105">
    <property type="component" value="Unassembled WGS sequence"/>
</dbReference>
<proteinExistence type="predicted"/>
<dbReference type="OrthoDB" id="7599936at2759"/>
<organism evidence="2 3">
    <name type="scientific">Melipona quadrifasciata</name>
    <dbReference type="NCBI Taxonomy" id="166423"/>
    <lineage>
        <taxon>Eukaryota</taxon>
        <taxon>Metazoa</taxon>
        <taxon>Ecdysozoa</taxon>
        <taxon>Arthropoda</taxon>
        <taxon>Hexapoda</taxon>
        <taxon>Insecta</taxon>
        <taxon>Pterygota</taxon>
        <taxon>Neoptera</taxon>
        <taxon>Endopterygota</taxon>
        <taxon>Hymenoptera</taxon>
        <taxon>Apocrita</taxon>
        <taxon>Aculeata</taxon>
        <taxon>Apoidea</taxon>
        <taxon>Anthophila</taxon>
        <taxon>Apidae</taxon>
        <taxon>Melipona</taxon>
    </lineage>
</organism>
<dbReference type="EMBL" id="KQ435717">
    <property type="protein sequence ID" value="KOX79002.1"/>
    <property type="molecule type" value="Genomic_DNA"/>
</dbReference>
<sequence>MNGATPVTTSEEHQHQHQQPQNEPPPEHPRSPTSPLSIRHDMHPLRRTVLQGIKNEWTDKIEFPLVTSVGRLFKRRFHDIMTLFYDFMTFNIIENSGESSVISPGLPERYSPLGATGSTSSHDPYASRSVQECPVPLCRGIPTDFPLARSPNLDLT</sequence>
<feature type="region of interest" description="Disordered" evidence="1">
    <location>
        <begin position="1"/>
        <end position="42"/>
    </location>
</feature>
<evidence type="ECO:0000313" key="2">
    <source>
        <dbReference type="EMBL" id="KOX79002.1"/>
    </source>
</evidence>
<dbReference type="AlphaFoldDB" id="A0A0N1IU15"/>
<dbReference type="STRING" id="166423.A0A0N1IU15"/>
<evidence type="ECO:0000256" key="1">
    <source>
        <dbReference type="SAM" id="MobiDB-lite"/>
    </source>
</evidence>
<accession>A0A0N1IU15</accession>
<name>A0A0N1IU15_9HYME</name>
<protein>
    <submittedName>
        <fullName evidence="2">Uncharacterized protein</fullName>
    </submittedName>
</protein>